<dbReference type="RefSeq" id="WP_080311604.1">
    <property type="nucleotide sequence ID" value="NZ_AP014523.1"/>
</dbReference>
<evidence type="ECO:0000256" key="10">
    <source>
        <dbReference type="ARBA" id="ARBA00023004"/>
    </source>
</evidence>
<dbReference type="AlphaFoldDB" id="A0A060Q072"/>
<keyword evidence="8" id="KW-0227">DNA damage</keyword>
<keyword evidence="9" id="KW-0378">Hydrolase</keyword>
<keyword evidence="7" id="KW-0479">Metal-binding</keyword>
<organism evidence="15 16">
    <name type="scientific">Helicobacter pylori NY40</name>
    <dbReference type="NCBI Taxonomy" id="1426844"/>
    <lineage>
        <taxon>Bacteria</taxon>
        <taxon>Pseudomonadati</taxon>
        <taxon>Campylobacterota</taxon>
        <taxon>Epsilonproteobacteria</taxon>
        <taxon>Campylobacterales</taxon>
        <taxon>Helicobacteraceae</taxon>
        <taxon>Helicobacter</taxon>
    </lineage>
</organism>
<dbReference type="GO" id="GO:0034039">
    <property type="term" value="F:8-oxo-7,8-dihydroguanine DNA N-glycosylase activity"/>
    <property type="evidence" value="ECO:0007669"/>
    <property type="project" value="TreeGrafter"/>
</dbReference>
<evidence type="ECO:0000256" key="8">
    <source>
        <dbReference type="ARBA" id="ARBA00022763"/>
    </source>
</evidence>
<reference evidence="15 16" key="1">
    <citation type="submission" date="2013-11" db="EMBL/GenBank/DDBJ databases">
        <title>Estimation of Helicobacter pylori bacteriophage ecology using H. pylori isolates.</title>
        <authorList>
            <person name="Uchiyama J."/>
            <person name="Takemura-Uchiyama I."/>
            <person name="Ujihara T."/>
            <person name="Matsuzaki S."/>
        </authorList>
    </citation>
    <scope>NUCLEOTIDE SEQUENCE [LARGE SCALE GENOMIC DNA]</scope>
    <source>
        <strain evidence="15 16">NY40</strain>
    </source>
</reference>
<dbReference type="SMART" id="SM00478">
    <property type="entry name" value="ENDO3c"/>
    <property type="match status" value="1"/>
</dbReference>
<dbReference type="SUPFAM" id="SSF48150">
    <property type="entry name" value="DNA-glycosylase"/>
    <property type="match status" value="1"/>
</dbReference>
<dbReference type="Pfam" id="PF00633">
    <property type="entry name" value="HHH"/>
    <property type="match status" value="1"/>
</dbReference>
<keyword evidence="13" id="KW-0326">Glycosidase</keyword>
<evidence type="ECO:0000256" key="4">
    <source>
        <dbReference type="ARBA" id="ARBA00008343"/>
    </source>
</evidence>
<dbReference type="InterPro" id="IPR003265">
    <property type="entry name" value="HhH-GPD_domain"/>
</dbReference>
<dbReference type="InterPro" id="IPR011257">
    <property type="entry name" value="DNA_glycosylase"/>
</dbReference>
<dbReference type="Gene3D" id="1.10.340.30">
    <property type="entry name" value="Hypothetical protein, domain 2"/>
    <property type="match status" value="1"/>
</dbReference>
<comment type="similarity">
    <text evidence="4">Belongs to the Nth/MutY family.</text>
</comment>
<dbReference type="Proteomes" id="UP000031662">
    <property type="component" value="Chromosome"/>
</dbReference>
<gene>
    <name evidence="15" type="ORF">NY40_0759</name>
</gene>
<evidence type="ECO:0000256" key="3">
    <source>
        <dbReference type="ARBA" id="ARBA00002933"/>
    </source>
</evidence>
<evidence type="ECO:0000256" key="7">
    <source>
        <dbReference type="ARBA" id="ARBA00022723"/>
    </source>
</evidence>
<evidence type="ECO:0000256" key="11">
    <source>
        <dbReference type="ARBA" id="ARBA00023014"/>
    </source>
</evidence>
<evidence type="ECO:0000313" key="16">
    <source>
        <dbReference type="Proteomes" id="UP000031662"/>
    </source>
</evidence>
<dbReference type="GO" id="GO:0035485">
    <property type="term" value="F:adenine/guanine mispair binding"/>
    <property type="evidence" value="ECO:0007669"/>
    <property type="project" value="TreeGrafter"/>
</dbReference>
<dbReference type="InterPro" id="IPR023170">
    <property type="entry name" value="HhH_base_excis_C"/>
</dbReference>
<name>A0A060Q072_HELPX</name>
<dbReference type="NCBIfam" id="NF010488">
    <property type="entry name" value="PRK13910.1"/>
    <property type="match status" value="1"/>
</dbReference>
<dbReference type="GO" id="GO:0032357">
    <property type="term" value="F:oxidized purine DNA binding"/>
    <property type="evidence" value="ECO:0007669"/>
    <property type="project" value="TreeGrafter"/>
</dbReference>
<comment type="cofactor">
    <cofactor evidence="2">
        <name>[4Fe-4S] cluster</name>
        <dbReference type="ChEBI" id="CHEBI:49883"/>
    </cofactor>
</comment>
<dbReference type="GO" id="GO:0051536">
    <property type="term" value="F:iron-sulfur cluster binding"/>
    <property type="evidence" value="ECO:0007669"/>
    <property type="project" value="UniProtKB-KW"/>
</dbReference>
<proteinExistence type="inferred from homology"/>
<dbReference type="EC" id="3.2.2.31" evidence="5"/>
<keyword evidence="12" id="KW-0234">DNA repair</keyword>
<evidence type="ECO:0000256" key="9">
    <source>
        <dbReference type="ARBA" id="ARBA00022801"/>
    </source>
</evidence>
<evidence type="ECO:0000256" key="6">
    <source>
        <dbReference type="ARBA" id="ARBA00022023"/>
    </source>
</evidence>
<protein>
    <recommendedName>
        <fullName evidence="6">Adenine DNA glycosylase</fullName>
        <ecNumber evidence="5">3.2.2.31</ecNumber>
    </recommendedName>
</protein>
<accession>A0A060Q072</accession>
<evidence type="ECO:0000256" key="1">
    <source>
        <dbReference type="ARBA" id="ARBA00000843"/>
    </source>
</evidence>
<comment type="function">
    <text evidence="3">Adenine glycosylase active on G-A mispairs. MutY also corrects error-prone DNA synthesis past GO lesions which are due to the oxidatively damaged form of guanine: 7,8-dihydro-8-oxoguanine (8-oxo-dGTP).</text>
</comment>
<dbReference type="Gene3D" id="1.10.1670.10">
    <property type="entry name" value="Helix-hairpin-Helix base-excision DNA repair enzymes (C-terminal)"/>
    <property type="match status" value="1"/>
</dbReference>
<dbReference type="Pfam" id="PF00730">
    <property type="entry name" value="HhH-GPD"/>
    <property type="match status" value="1"/>
</dbReference>
<dbReference type="InterPro" id="IPR000445">
    <property type="entry name" value="HhH_motif"/>
</dbReference>
<dbReference type="GO" id="GO:0000701">
    <property type="term" value="F:purine-specific mismatch base pair DNA N-glycosylase activity"/>
    <property type="evidence" value="ECO:0007669"/>
    <property type="project" value="UniProtKB-EC"/>
</dbReference>
<evidence type="ECO:0000313" key="15">
    <source>
        <dbReference type="EMBL" id="BAO97771.1"/>
    </source>
</evidence>
<dbReference type="GO" id="GO:0006298">
    <property type="term" value="P:mismatch repair"/>
    <property type="evidence" value="ECO:0007669"/>
    <property type="project" value="TreeGrafter"/>
</dbReference>
<dbReference type="PANTHER" id="PTHR42944:SF1">
    <property type="entry name" value="ADENINE DNA GLYCOSYLASE"/>
    <property type="match status" value="1"/>
</dbReference>
<keyword evidence="11" id="KW-0411">Iron-sulfur</keyword>
<evidence type="ECO:0000256" key="13">
    <source>
        <dbReference type="ARBA" id="ARBA00023295"/>
    </source>
</evidence>
<dbReference type="CDD" id="cd00056">
    <property type="entry name" value="ENDO3c"/>
    <property type="match status" value="1"/>
</dbReference>
<dbReference type="EMBL" id="AP014523">
    <property type="protein sequence ID" value="BAO97771.1"/>
    <property type="molecule type" value="Genomic_DNA"/>
</dbReference>
<feature type="domain" description="HhH-GPD" evidence="14">
    <location>
        <begin position="40"/>
        <end position="188"/>
    </location>
</feature>
<evidence type="ECO:0000259" key="14">
    <source>
        <dbReference type="SMART" id="SM00478"/>
    </source>
</evidence>
<evidence type="ECO:0000256" key="12">
    <source>
        <dbReference type="ARBA" id="ARBA00023204"/>
    </source>
</evidence>
<dbReference type="InterPro" id="IPR044298">
    <property type="entry name" value="MIG/MutY"/>
</dbReference>
<dbReference type="PANTHER" id="PTHR42944">
    <property type="entry name" value="ADENINE DNA GLYCOSYLASE"/>
    <property type="match status" value="1"/>
</dbReference>
<comment type="catalytic activity">
    <reaction evidence="1">
        <text>Hydrolyzes free adenine bases from 7,8-dihydro-8-oxoguanine:adenine mismatched double-stranded DNA, leaving an apurinic site.</text>
        <dbReference type="EC" id="3.2.2.31"/>
    </reaction>
</comment>
<evidence type="ECO:0000256" key="5">
    <source>
        <dbReference type="ARBA" id="ARBA00012045"/>
    </source>
</evidence>
<keyword evidence="10" id="KW-0408">Iron</keyword>
<dbReference type="HOGENOM" id="CLU_012862_0_2_7"/>
<sequence>METLHNALLKWYEEFGRKDLPFRNLKGINAPYEVYISEVMSQQTQISTVVERFYSPFLEAFPTLKDLANAQLEEVLLLWRGLGYYSRAKNLKKSAEICVKEHNSQLPNDYQSLLKLPGIGAYTANAILCFGFREKRACVDANIKRVLLRLFGLDPNITAKDLQIKANDFLNPNESFNHNQALIDLGALICSPKPKCAICPLNPYCLGKNHLEKHTLKKKQEIIQEERYLGVVIQNNQIALEKIEQKLYLGMHHFPDLKENLECKLPFLGAIKHSHTKFKLNLNLYSAAIKDLKNPVRFYSLKDLETLPISSMTLKILHFLKQKNLFGG</sequence>
<evidence type="ECO:0000256" key="2">
    <source>
        <dbReference type="ARBA" id="ARBA00001966"/>
    </source>
</evidence>
<dbReference type="GO" id="GO:0006284">
    <property type="term" value="P:base-excision repair"/>
    <property type="evidence" value="ECO:0007669"/>
    <property type="project" value="InterPro"/>
</dbReference>
<dbReference type="GO" id="GO:0046872">
    <property type="term" value="F:metal ion binding"/>
    <property type="evidence" value="ECO:0007669"/>
    <property type="project" value="UniProtKB-KW"/>
</dbReference>